<accession>A0A1H8QK83</accession>
<dbReference type="STRING" id="569882.SAMN04490248_106186"/>
<evidence type="ECO:0000256" key="1">
    <source>
        <dbReference type="SAM" id="MobiDB-lite"/>
    </source>
</evidence>
<organism evidence="2 3">
    <name type="scientific">Salinihabitans flavidus</name>
    <dbReference type="NCBI Taxonomy" id="569882"/>
    <lineage>
        <taxon>Bacteria</taxon>
        <taxon>Pseudomonadati</taxon>
        <taxon>Pseudomonadota</taxon>
        <taxon>Alphaproteobacteria</taxon>
        <taxon>Rhodobacterales</taxon>
        <taxon>Roseobacteraceae</taxon>
        <taxon>Salinihabitans</taxon>
    </lineage>
</organism>
<name>A0A1H8QK83_9RHOB</name>
<gene>
    <name evidence="2" type="ORF">SAMN04490248_106186</name>
</gene>
<sequence length="125" mass="13822">MISPFSYEQGRQPLDALLRRTAVEVHGLSDLARQLDEALGTLAHTSTESAPIVLQEIDLLRQSLDDVTALLRFFATETDGSIQIETQSLSSLLQLHDLRHRLLHDGAAPTPRQPAEPSGTPHFFD</sequence>
<keyword evidence="3" id="KW-1185">Reference proteome</keyword>
<protein>
    <submittedName>
        <fullName evidence="2">Uncharacterized protein</fullName>
    </submittedName>
</protein>
<dbReference type="Proteomes" id="UP000198893">
    <property type="component" value="Unassembled WGS sequence"/>
</dbReference>
<dbReference type="EMBL" id="FODS01000006">
    <property type="protein sequence ID" value="SEO54213.1"/>
    <property type="molecule type" value="Genomic_DNA"/>
</dbReference>
<dbReference type="AlphaFoldDB" id="A0A1H8QK83"/>
<evidence type="ECO:0000313" key="2">
    <source>
        <dbReference type="EMBL" id="SEO54213.1"/>
    </source>
</evidence>
<evidence type="ECO:0000313" key="3">
    <source>
        <dbReference type="Proteomes" id="UP000198893"/>
    </source>
</evidence>
<proteinExistence type="predicted"/>
<feature type="region of interest" description="Disordered" evidence="1">
    <location>
        <begin position="105"/>
        <end position="125"/>
    </location>
</feature>
<reference evidence="2 3" key="1">
    <citation type="submission" date="2016-10" db="EMBL/GenBank/DDBJ databases">
        <authorList>
            <person name="de Groot N.N."/>
        </authorList>
    </citation>
    <scope>NUCLEOTIDE SEQUENCE [LARGE SCALE GENOMIC DNA]</scope>
    <source>
        <strain evidence="2 3">DSM 27842</strain>
    </source>
</reference>